<dbReference type="AlphaFoldDB" id="A0A4C1YL09"/>
<accession>A0A4C1YL09</accession>
<comment type="caution">
    <text evidence="1">The sequence shown here is derived from an EMBL/GenBank/DDBJ whole genome shotgun (WGS) entry which is preliminary data.</text>
</comment>
<proteinExistence type="predicted"/>
<protein>
    <submittedName>
        <fullName evidence="1">Uncharacterized protein</fullName>
    </submittedName>
</protein>
<dbReference type="Proteomes" id="UP000299102">
    <property type="component" value="Unassembled WGS sequence"/>
</dbReference>
<keyword evidence="2" id="KW-1185">Reference proteome</keyword>
<dbReference type="EMBL" id="BGZK01001252">
    <property type="protein sequence ID" value="GBP75552.1"/>
    <property type="molecule type" value="Genomic_DNA"/>
</dbReference>
<evidence type="ECO:0000313" key="2">
    <source>
        <dbReference type="Proteomes" id="UP000299102"/>
    </source>
</evidence>
<gene>
    <name evidence="1" type="ORF">EVAR_53593_1</name>
</gene>
<evidence type="ECO:0000313" key="1">
    <source>
        <dbReference type="EMBL" id="GBP75552.1"/>
    </source>
</evidence>
<sequence length="107" mass="12043">MSHVIFWSGRSAHARQPVNICGVFTSRSSADRFTFNPMRARKAGLAGDRASSWNMTELAPTLTRGMLIRVCEDRSSSFLFAGFSTYKSSTFRENLHRAVLWVVRGQP</sequence>
<name>A0A4C1YL09_EUMVA</name>
<organism evidence="1 2">
    <name type="scientific">Eumeta variegata</name>
    <name type="common">Bagworm moth</name>
    <name type="synonym">Eumeta japonica</name>
    <dbReference type="NCBI Taxonomy" id="151549"/>
    <lineage>
        <taxon>Eukaryota</taxon>
        <taxon>Metazoa</taxon>
        <taxon>Ecdysozoa</taxon>
        <taxon>Arthropoda</taxon>
        <taxon>Hexapoda</taxon>
        <taxon>Insecta</taxon>
        <taxon>Pterygota</taxon>
        <taxon>Neoptera</taxon>
        <taxon>Endopterygota</taxon>
        <taxon>Lepidoptera</taxon>
        <taxon>Glossata</taxon>
        <taxon>Ditrysia</taxon>
        <taxon>Tineoidea</taxon>
        <taxon>Psychidae</taxon>
        <taxon>Oiketicinae</taxon>
        <taxon>Eumeta</taxon>
    </lineage>
</organism>
<reference evidence="1 2" key="1">
    <citation type="journal article" date="2019" name="Commun. Biol.">
        <title>The bagworm genome reveals a unique fibroin gene that provides high tensile strength.</title>
        <authorList>
            <person name="Kono N."/>
            <person name="Nakamura H."/>
            <person name="Ohtoshi R."/>
            <person name="Tomita M."/>
            <person name="Numata K."/>
            <person name="Arakawa K."/>
        </authorList>
    </citation>
    <scope>NUCLEOTIDE SEQUENCE [LARGE SCALE GENOMIC DNA]</scope>
</reference>